<evidence type="ECO:0008006" key="5">
    <source>
        <dbReference type="Google" id="ProtNLM"/>
    </source>
</evidence>
<organism evidence="3 4">
    <name type="scientific">Imperialibacter roseus</name>
    <dbReference type="NCBI Taxonomy" id="1324217"/>
    <lineage>
        <taxon>Bacteria</taxon>
        <taxon>Pseudomonadati</taxon>
        <taxon>Bacteroidota</taxon>
        <taxon>Cytophagia</taxon>
        <taxon>Cytophagales</taxon>
        <taxon>Flammeovirgaceae</taxon>
        <taxon>Imperialibacter</taxon>
    </lineage>
</organism>
<keyword evidence="2" id="KW-0732">Signal</keyword>
<feature type="signal peptide" evidence="2">
    <location>
        <begin position="1"/>
        <end position="23"/>
    </location>
</feature>
<feature type="chain" id="PRO_5045230412" description="Secreted protein" evidence="2">
    <location>
        <begin position="24"/>
        <end position="109"/>
    </location>
</feature>
<evidence type="ECO:0000256" key="1">
    <source>
        <dbReference type="SAM" id="MobiDB-lite"/>
    </source>
</evidence>
<evidence type="ECO:0000256" key="2">
    <source>
        <dbReference type="SAM" id="SignalP"/>
    </source>
</evidence>
<reference evidence="3 4" key="1">
    <citation type="journal article" date="2023" name="Microbiol. Resour. Announc.">
        <title>Complete Genome Sequence of Imperialibacter roseus strain P4T.</title>
        <authorList>
            <person name="Tizabi D.R."/>
            <person name="Bachvaroff T."/>
            <person name="Hill R.T."/>
        </authorList>
    </citation>
    <scope>NUCLEOTIDE SEQUENCE [LARGE SCALE GENOMIC DNA]</scope>
    <source>
        <strain evidence="3 4">P4T</strain>
    </source>
</reference>
<proteinExistence type="predicted"/>
<sequence>MKSAILLSVLLISSQLSFGQNMAAEAVQPDALPVAPHTGDTVAREDDQSTKTIDYSRYSMPKKAAAEETATLSRQGKRRAIQTQERYAIGHSKTSHKKNKKKKKQGAIR</sequence>
<name>A0ABZ0IPE6_9BACT</name>
<keyword evidence="4" id="KW-1185">Reference proteome</keyword>
<gene>
    <name evidence="3" type="ORF">RT717_27905</name>
</gene>
<protein>
    <recommendedName>
        <fullName evidence="5">Secreted protein</fullName>
    </recommendedName>
</protein>
<feature type="region of interest" description="Disordered" evidence="1">
    <location>
        <begin position="35"/>
        <end position="109"/>
    </location>
</feature>
<dbReference type="Proteomes" id="UP001302349">
    <property type="component" value="Chromosome"/>
</dbReference>
<dbReference type="EMBL" id="CP136051">
    <property type="protein sequence ID" value="WOK06898.1"/>
    <property type="molecule type" value="Genomic_DNA"/>
</dbReference>
<feature type="compositionally biased region" description="Basic residues" evidence="1">
    <location>
        <begin position="93"/>
        <end position="109"/>
    </location>
</feature>
<evidence type="ECO:0000313" key="4">
    <source>
        <dbReference type="Proteomes" id="UP001302349"/>
    </source>
</evidence>
<dbReference type="RefSeq" id="WP_317489591.1">
    <property type="nucleotide sequence ID" value="NZ_CP136051.1"/>
</dbReference>
<accession>A0ABZ0IPE6</accession>
<evidence type="ECO:0000313" key="3">
    <source>
        <dbReference type="EMBL" id="WOK06898.1"/>
    </source>
</evidence>